<evidence type="ECO:0000256" key="7">
    <source>
        <dbReference type="SAM" id="Phobius"/>
    </source>
</evidence>
<evidence type="ECO:0000256" key="1">
    <source>
        <dbReference type="ARBA" id="ARBA00004651"/>
    </source>
</evidence>
<dbReference type="EMBL" id="JBHSPF010000068">
    <property type="protein sequence ID" value="MFC5629700.1"/>
    <property type="molecule type" value="Genomic_DNA"/>
</dbReference>
<sequence length="150" mass="16639">MHTKFYDIIQIVCFKTILCSEVAVLCEETISLREIIDTLKKRIVMIVLITAVFVAASGLVSYYVLTPVYKSSTQVLVSQQATGAASALQAAGFDTDSKYIDTYNVIMKSPYILNQVIDEMGLDRTHNQLNKQISVAQEGESSPPRWGTLL</sequence>
<evidence type="ECO:0000256" key="6">
    <source>
        <dbReference type="ARBA" id="ARBA00023136"/>
    </source>
</evidence>
<dbReference type="RefSeq" id="WP_333723940.1">
    <property type="nucleotide sequence ID" value="NZ_JBHSPF010000068.1"/>
</dbReference>
<gene>
    <name evidence="9" type="ORF">ACFPTR_12645</name>
</gene>
<keyword evidence="10" id="KW-1185">Reference proteome</keyword>
<organism evidence="9 10">
    <name type="scientific">Aliibacillus thermotolerans</name>
    <dbReference type="NCBI Taxonomy" id="1834418"/>
    <lineage>
        <taxon>Bacteria</taxon>
        <taxon>Bacillati</taxon>
        <taxon>Bacillota</taxon>
        <taxon>Bacilli</taxon>
        <taxon>Bacillales</taxon>
        <taxon>Bacillaceae</taxon>
        <taxon>Aliibacillus</taxon>
    </lineage>
</organism>
<comment type="similarity">
    <text evidence="2">Belongs to the CpsC/CapA family.</text>
</comment>
<proteinExistence type="inferred from homology"/>
<dbReference type="PANTHER" id="PTHR32309">
    <property type="entry name" value="TYROSINE-PROTEIN KINASE"/>
    <property type="match status" value="1"/>
</dbReference>
<dbReference type="Pfam" id="PF02706">
    <property type="entry name" value="Wzz"/>
    <property type="match status" value="1"/>
</dbReference>
<keyword evidence="6 7" id="KW-0472">Membrane</keyword>
<evidence type="ECO:0000313" key="10">
    <source>
        <dbReference type="Proteomes" id="UP001596143"/>
    </source>
</evidence>
<keyword evidence="3" id="KW-1003">Cell membrane</keyword>
<keyword evidence="5 7" id="KW-1133">Transmembrane helix</keyword>
<dbReference type="InterPro" id="IPR003856">
    <property type="entry name" value="LPS_length_determ_N"/>
</dbReference>
<dbReference type="PANTHER" id="PTHR32309:SF13">
    <property type="entry name" value="FERRIC ENTEROBACTIN TRANSPORT PROTEIN FEPE"/>
    <property type="match status" value="1"/>
</dbReference>
<dbReference type="InterPro" id="IPR050445">
    <property type="entry name" value="Bact_polysacc_biosynth/exp"/>
</dbReference>
<evidence type="ECO:0000256" key="5">
    <source>
        <dbReference type="ARBA" id="ARBA00022989"/>
    </source>
</evidence>
<evidence type="ECO:0000256" key="3">
    <source>
        <dbReference type="ARBA" id="ARBA00022475"/>
    </source>
</evidence>
<comment type="subcellular location">
    <subcellularLocation>
        <location evidence="1">Cell membrane</location>
        <topology evidence="1">Multi-pass membrane protein</topology>
    </subcellularLocation>
</comment>
<accession>A0ABW0U8C3</accession>
<protein>
    <submittedName>
        <fullName evidence="9">YveK family protein</fullName>
    </submittedName>
</protein>
<evidence type="ECO:0000259" key="8">
    <source>
        <dbReference type="Pfam" id="PF02706"/>
    </source>
</evidence>
<feature type="domain" description="Polysaccharide chain length determinant N-terminal" evidence="8">
    <location>
        <begin position="28"/>
        <end position="119"/>
    </location>
</feature>
<reference evidence="10" key="1">
    <citation type="journal article" date="2019" name="Int. J. Syst. Evol. Microbiol.">
        <title>The Global Catalogue of Microorganisms (GCM) 10K type strain sequencing project: providing services to taxonomists for standard genome sequencing and annotation.</title>
        <authorList>
            <consortium name="The Broad Institute Genomics Platform"/>
            <consortium name="The Broad Institute Genome Sequencing Center for Infectious Disease"/>
            <person name="Wu L."/>
            <person name="Ma J."/>
        </authorList>
    </citation>
    <scope>NUCLEOTIDE SEQUENCE [LARGE SCALE GENOMIC DNA]</scope>
    <source>
        <strain evidence="10">CGMCC 1.15790</strain>
    </source>
</reference>
<evidence type="ECO:0000256" key="4">
    <source>
        <dbReference type="ARBA" id="ARBA00022692"/>
    </source>
</evidence>
<evidence type="ECO:0000313" key="9">
    <source>
        <dbReference type="EMBL" id="MFC5629700.1"/>
    </source>
</evidence>
<feature type="transmembrane region" description="Helical" evidence="7">
    <location>
        <begin position="43"/>
        <end position="65"/>
    </location>
</feature>
<comment type="caution">
    <text evidence="9">The sequence shown here is derived from an EMBL/GenBank/DDBJ whole genome shotgun (WGS) entry which is preliminary data.</text>
</comment>
<dbReference type="Proteomes" id="UP001596143">
    <property type="component" value="Unassembled WGS sequence"/>
</dbReference>
<name>A0ABW0U8C3_9BACI</name>
<keyword evidence="4 7" id="KW-0812">Transmembrane</keyword>
<evidence type="ECO:0000256" key="2">
    <source>
        <dbReference type="ARBA" id="ARBA00006683"/>
    </source>
</evidence>